<reference evidence="6 7" key="1">
    <citation type="submission" date="2016-10" db="EMBL/GenBank/DDBJ databases">
        <authorList>
            <person name="de Groot N.N."/>
        </authorList>
    </citation>
    <scope>NUCLEOTIDE SEQUENCE [LARGE SCALE GENOMIC DNA]</scope>
    <source>
        <strain evidence="6 7">DSM 10495</strain>
    </source>
</reference>
<dbReference type="InterPro" id="IPR011793">
    <property type="entry name" value="YbdK"/>
</dbReference>
<dbReference type="GO" id="GO:0005524">
    <property type="term" value="F:ATP binding"/>
    <property type="evidence" value="ECO:0007669"/>
    <property type="project" value="UniProtKB-KW"/>
</dbReference>
<keyword evidence="2 5" id="KW-0547">Nucleotide-binding</keyword>
<dbReference type="AlphaFoldDB" id="A0A1H4KQ40"/>
<comment type="similarity">
    <text evidence="5">Belongs to the glutamate--cysteine ligase type 2 family. YbdK subfamily.</text>
</comment>
<gene>
    <name evidence="6" type="ORF">SAMN04489745_0736</name>
</gene>
<dbReference type="GO" id="GO:0004357">
    <property type="term" value="F:glutamate-cysteine ligase activity"/>
    <property type="evidence" value="ECO:0007669"/>
    <property type="project" value="UniProtKB-EC"/>
</dbReference>
<accession>A0A1H4KQ40</accession>
<evidence type="ECO:0000256" key="5">
    <source>
        <dbReference type="HAMAP-Rule" id="MF_01609"/>
    </source>
</evidence>
<evidence type="ECO:0000256" key="1">
    <source>
        <dbReference type="ARBA" id="ARBA00022598"/>
    </source>
</evidence>
<dbReference type="PANTHER" id="PTHR36510">
    <property type="entry name" value="GLUTAMATE--CYSTEINE LIGASE 2-RELATED"/>
    <property type="match status" value="1"/>
</dbReference>
<evidence type="ECO:0000256" key="3">
    <source>
        <dbReference type="ARBA" id="ARBA00022840"/>
    </source>
</evidence>
<dbReference type="HAMAP" id="MF_01609">
    <property type="entry name" value="Glu_cys_ligase_2"/>
    <property type="match status" value="1"/>
</dbReference>
<dbReference type="STRING" id="156980.SAMN04489745_0736"/>
<evidence type="ECO:0000313" key="6">
    <source>
        <dbReference type="EMBL" id="SEB60218.1"/>
    </source>
</evidence>
<dbReference type="Gene3D" id="3.30.590.20">
    <property type="match status" value="1"/>
</dbReference>
<dbReference type="Proteomes" id="UP000182652">
    <property type="component" value="Unassembled WGS sequence"/>
</dbReference>
<keyword evidence="7" id="KW-1185">Reference proteome</keyword>
<dbReference type="InterPro" id="IPR014746">
    <property type="entry name" value="Gln_synth/guanido_kin_cat_dom"/>
</dbReference>
<proteinExistence type="inferred from homology"/>
<protein>
    <recommendedName>
        <fullName evidence="5">Putative glutamate--cysteine ligase 2</fullName>
        <ecNumber evidence="5">6.3.2.2</ecNumber>
    </recommendedName>
    <alternativeName>
        <fullName evidence="5">Gamma-glutamylcysteine synthetase 2</fullName>
        <shortName evidence="5">GCS 2</shortName>
        <shortName evidence="5">Gamma-GCS 2</shortName>
    </alternativeName>
</protein>
<comment type="catalytic activity">
    <reaction evidence="4 5">
        <text>L-cysteine + L-glutamate + ATP = gamma-L-glutamyl-L-cysteine + ADP + phosphate + H(+)</text>
        <dbReference type="Rhea" id="RHEA:13285"/>
        <dbReference type="ChEBI" id="CHEBI:15378"/>
        <dbReference type="ChEBI" id="CHEBI:29985"/>
        <dbReference type="ChEBI" id="CHEBI:30616"/>
        <dbReference type="ChEBI" id="CHEBI:35235"/>
        <dbReference type="ChEBI" id="CHEBI:43474"/>
        <dbReference type="ChEBI" id="CHEBI:58173"/>
        <dbReference type="ChEBI" id="CHEBI:456216"/>
        <dbReference type="EC" id="6.3.2.2"/>
    </reaction>
</comment>
<comment type="function">
    <text evidence="5">ATP-dependent carboxylate-amine ligase which exhibits weak glutamate--cysteine ligase activity.</text>
</comment>
<keyword evidence="3 5" id="KW-0067">ATP-binding</keyword>
<dbReference type="InterPro" id="IPR050141">
    <property type="entry name" value="GCL_type2/YbdK_subfam"/>
</dbReference>
<dbReference type="EMBL" id="FNSN01000003">
    <property type="protein sequence ID" value="SEB60218.1"/>
    <property type="molecule type" value="Genomic_DNA"/>
</dbReference>
<evidence type="ECO:0000256" key="4">
    <source>
        <dbReference type="ARBA" id="ARBA00048819"/>
    </source>
</evidence>
<evidence type="ECO:0000313" key="7">
    <source>
        <dbReference type="Proteomes" id="UP000182652"/>
    </source>
</evidence>
<sequence length="375" mass="40263">MRTFGVEEELLIVSADSGWPLPLARAVLDAAARSGPGSCPGPALTTEFKQEQIEVNTRPCETAEDLRAEIVAGRSLADDAARTVGARIAASGTPPLMHTTPTEGDQRYSTLSRRFGMVAREQITCGFHVHVSVDSRDEGVAVLDRIRPWLPVLLALSANSPFWNGEDTGFASYRTQIWSRWPSAGPAELFGTAAGYDATIARLIRTGVLLDEGMVYFDARLCRHQPTVEVRIADICLRADDAVVLAAAVRALIETAAAEWRAGVPAPAVRTDTLRLADWQASRFGLRGELLDAATGDPRPAFAVVEDFTAHLEAALDGAGDLPLVRDGIARILERGSGERLQRQAFGGGLASDVVAAIVEATHAHARRPEPEPFD</sequence>
<dbReference type="NCBIfam" id="NF010041">
    <property type="entry name" value="PRK13517.1-1"/>
    <property type="match status" value="1"/>
</dbReference>
<dbReference type="PANTHER" id="PTHR36510:SF1">
    <property type="entry name" value="GLUTAMATE--CYSTEINE LIGASE 2-RELATED"/>
    <property type="match status" value="1"/>
</dbReference>
<dbReference type="SUPFAM" id="SSF55931">
    <property type="entry name" value="Glutamine synthetase/guanido kinase"/>
    <property type="match status" value="1"/>
</dbReference>
<organism evidence="6 7">
    <name type="scientific">Arthrobacter woluwensis</name>
    <dbReference type="NCBI Taxonomy" id="156980"/>
    <lineage>
        <taxon>Bacteria</taxon>
        <taxon>Bacillati</taxon>
        <taxon>Actinomycetota</taxon>
        <taxon>Actinomycetes</taxon>
        <taxon>Micrococcales</taxon>
        <taxon>Micrococcaceae</taxon>
        <taxon>Arthrobacter</taxon>
    </lineage>
</organism>
<name>A0A1H4KQ40_9MICC</name>
<dbReference type="Pfam" id="PF04107">
    <property type="entry name" value="GCS2"/>
    <property type="match status" value="1"/>
</dbReference>
<dbReference type="RefSeq" id="WP_066216162.1">
    <property type="nucleotide sequence ID" value="NZ_FNSN01000003.1"/>
</dbReference>
<dbReference type="InterPro" id="IPR006336">
    <property type="entry name" value="GCS2"/>
</dbReference>
<keyword evidence="1 5" id="KW-0436">Ligase</keyword>
<dbReference type="NCBIfam" id="TIGR02050">
    <property type="entry name" value="gshA_cyan_rel"/>
    <property type="match status" value="1"/>
</dbReference>
<evidence type="ECO:0000256" key="2">
    <source>
        <dbReference type="ARBA" id="ARBA00022741"/>
    </source>
</evidence>
<dbReference type="EC" id="6.3.2.2" evidence="5"/>
<dbReference type="GO" id="GO:0042398">
    <property type="term" value="P:modified amino acid biosynthetic process"/>
    <property type="evidence" value="ECO:0007669"/>
    <property type="project" value="InterPro"/>
</dbReference>